<keyword evidence="3" id="KW-1185">Reference proteome</keyword>
<evidence type="ECO:0000256" key="1">
    <source>
        <dbReference type="SAM" id="MobiDB-lite"/>
    </source>
</evidence>
<keyword evidence="2" id="KW-0418">Kinase</keyword>
<dbReference type="SUPFAM" id="SSF56112">
    <property type="entry name" value="Protein kinase-like (PK-like)"/>
    <property type="match status" value="1"/>
</dbReference>
<dbReference type="PANTHER" id="PTHR35118:SF3">
    <property type="entry name" value="PROTEIN KINASE SUPERFAMILY PROTEIN"/>
    <property type="match status" value="1"/>
</dbReference>
<dbReference type="InterPro" id="IPR011009">
    <property type="entry name" value="Kinase-like_dom_sf"/>
</dbReference>
<dbReference type="Proteomes" id="UP000036987">
    <property type="component" value="Unassembled WGS sequence"/>
</dbReference>
<dbReference type="GO" id="GO:0016301">
    <property type="term" value="F:kinase activity"/>
    <property type="evidence" value="ECO:0007669"/>
    <property type="project" value="UniProtKB-KW"/>
</dbReference>
<dbReference type="OrthoDB" id="1890226at2759"/>
<name>A0A0K9NSP1_ZOSMR</name>
<dbReference type="Gene3D" id="1.10.510.10">
    <property type="entry name" value="Transferase(Phosphotransferase) domain 1"/>
    <property type="match status" value="1"/>
</dbReference>
<evidence type="ECO:0000313" key="2">
    <source>
        <dbReference type="EMBL" id="KMZ59087.1"/>
    </source>
</evidence>
<gene>
    <name evidence="2" type="ORF">ZOSMA_6G00150</name>
</gene>
<sequence>MEDTPPDQKSAGNHPDRSSLSSSSWAKASSSSSRREFLQKFVDNDLFTSNLEGWFSALSDGTEFRKNVFDEPFDLTELQQFDYALEGIPFQQLIRMPNALYAGSSNAVEATAQLAIEDFLHASVKGLWETFWGDDAAMPFTVACFHSTSSKFYPAEKIIANGKLEGLCATCIMLKSNKRSRPKWEHIVELALLRPDTGTLSAGIHQQPSLLIIGEALFFALRVLLARSLSRSNTILRNSNCVFVLLVDSQYGGVVKVEGDVNKMDFRAGDVYASAAEWIKYHSKISVSPVDKIWNKLGNANWGDFATLQLLHATFQSIIQLCGVPKKKVEDMANKHITHLQSRRTERQLVDTHTPVNGVGLFRFQQCAISSEIVEVQDETIKETDSREILNLEKGSVIWLEDGSSQGYQIFEVLGTTSLPIYIASPVEEPEKKFMLYVGYGLSQMDPACEDMNLWYHVQRQTKILNLMKEGGISSKYFPELISSGRMVHPGECNRPSSSGSCGHPWCGAPILITSPVGESVSDMISHGKFDSDEALRCCHDCLSALSISASVGIQHGDIHPDNIIHVTSDGKSLYVLIGWGHAIIEDRDCPSINIYFSSTFALQEAKLCAASDAESLIYLLYFACGGELPGLGSAEGALQWREMAWSRRIIQQKLGEISAVLKAFGDYVDSLCGTPYPIDYEIWLRRLKRTINEDDRGKQVDVS</sequence>
<dbReference type="OMA" id="HCIMQFA"/>
<comment type="caution">
    <text evidence="2">The sequence shown here is derived from an EMBL/GenBank/DDBJ whole genome shotgun (WGS) entry which is preliminary data.</text>
</comment>
<proteinExistence type="predicted"/>
<accession>A0A0K9NSP1</accession>
<dbReference type="AlphaFoldDB" id="A0A0K9NSP1"/>
<dbReference type="PANTHER" id="PTHR35118">
    <property type="entry name" value="KINASE FAMILY PROTEIN"/>
    <property type="match status" value="1"/>
</dbReference>
<evidence type="ECO:0000313" key="3">
    <source>
        <dbReference type="Proteomes" id="UP000036987"/>
    </source>
</evidence>
<keyword evidence="2" id="KW-0808">Transferase</keyword>
<organism evidence="2 3">
    <name type="scientific">Zostera marina</name>
    <name type="common">Eelgrass</name>
    <dbReference type="NCBI Taxonomy" id="29655"/>
    <lineage>
        <taxon>Eukaryota</taxon>
        <taxon>Viridiplantae</taxon>
        <taxon>Streptophyta</taxon>
        <taxon>Embryophyta</taxon>
        <taxon>Tracheophyta</taxon>
        <taxon>Spermatophyta</taxon>
        <taxon>Magnoliopsida</taxon>
        <taxon>Liliopsida</taxon>
        <taxon>Zosteraceae</taxon>
        <taxon>Zostera</taxon>
    </lineage>
</organism>
<feature type="compositionally biased region" description="Low complexity" evidence="1">
    <location>
        <begin position="18"/>
        <end position="31"/>
    </location>
</feature>
<protein>
    <submittedName>
        <fullName evidence="2">Protein kinase family protein</fullName>
    </submittedName>
</protein>
<feature type="region of interest" description="Disordered" evidence="1">
    <location>
        <begin position="1"/>
        <end position="31"/>
    </location>
</feature>
<reference evidence="3" key="1">
    <citation type="journal article" date="2016" name="Nature">
        <title>The genome of the seagrass Zostera marina reveals angiosperm adaptation to the sea.</title>
        <authorList>
            <person name="Olsen J.L."/>
            <person name="Rouze P."/>
            <person name="Verhelst B."/>
            <person name="Lin Y.-C."/>
            <person name="Bayer T."/>
            <person name="Collen J."/>
            <person name="Dattolo E."/>
            <person name="De Paoli E."/>
            <person name="Dittami S."/>
            <person name="Maumus F."/>
            <person name="Michel G."/>
            <person name="Kersting A."/>
            <person name="Lauritano C."/>
            <person name="Lohaus R."/>
            <person name="Toepel M."/>
            <person name="Tonon T."/>
            <person name="Vanneste K."/>
            <person name="Amirebrahimi M."/>
            <person name="Brakel J."/>
            <person name="Bostroem C."/>
            <person name="Chovatia M."/>
            <person name="Grimwood J."/>
            <person name="Jenkins J.W."/>
            <person name="Jueterbock A."/>
            <person name="Mraz A."/>
            <person name="Stam W.T."/>
            <person name="Tice H."/>
            <person name="Bornberg-Bauer E."/>
            <person name="Green P.J."/>
            <person name="Pearson G.A."/>
            <person name="Procaccini G."/>
            <person name="Duarte C.M."/>
            <person name="Schmutz J."/>
            <person name="Reusch T.B.H."/>
            <person name="Van de Peer Y."/>
        </authorList>
    </citation>
    <scope>NUCLEOTIDE SEQUENCE [LARGE SCALE GENOMIC DNA]</scope>
    <source>
        <strain evidence="3">cv. Finnish</strain>
    </source>
</reference>
<dbReference type="EMBL" id="LFYR01001803">
    <property type="protein sequence ID" value="KMZ59087.1"/>
    <property type="molecule type" value="Genomic_DNA"/>
</dbReference>
<dbReference type="STRING" id="29655.A0A0K9NSP1"/>